<evidence type="ECO:0000313" key="4">
    <source>
        <dbReference type="Proteomes" id="UP000052015"/>
    </source>
</evidence>
<dbReference type="InterPro" id="IPR052404">
    <property type="entry name" value="SPP1-like_terminase"/>
</dbReference>
<name>A0A0R3JRC7_CALMK</name>
<evidence type="ECO:0000256" key="1">
    <source>
        <dbReference type="ARBA" id="ARBA00022612"/>
    </source>
</evidence>
<dbReference type="InterPro" id="IPR038713">
    <property type="entry name" value="Terminase_Gp1_N_sf"/>
</dbReference>
<dbReference type="InterPro" id="IPR005335">
    <property type="entry name" value="Terminase_ssu"/>
</dbReference>
<dbReference type="RefSeq" id="WP_057979464.1">
    <property type="nucleotide sequence ID" value="NZ_LKHP01000017.1"/>
</dbReference>
<keyword evidence="1" id="KW-1188">Viral release from host cell</keyword>
<dbReference type="Pfam" id="PF03592">
    <property type="entry name" value="Terminase_2"/>
    <property type="match status" value="1"/>
</dbReference>
<dbReference type="PANTHER" id="PTHR41328:SF2">
    <property type="entry name" value="TERMINASE SMALL SUBUNIT"/>
    <property type="match status" value="1"/>
</dbReference>
<keyword evidence="4" id="KW-1185">Reference proteome</keyword>
<evidence type="ECO:0000256" key="2">
    <source>
        <dbReference type="ARBA" id="ARBA00023219"/>
    </source>
</evidence>
<dbReference type="AlphaFoldDB" id="A0A0R3JRC7"/>
<gene>
    <name evidence="3" type="ORF">ABG79_02175</name>
</gene>
<sequence length="153" mass="17420">MGKLTKKQKAFCDFYIETLNATESYKRAYNTKNDDTARKNGSRLLTNVDIKNYISERLKQIENQRIAKAEEVLEFLSKSMRGEIKEEVVVVESVRKGATKAKIIKKQIGARDRIKAAELLGKRYTLFTEKVNVEGNMGVVIIDDIKEDGANED</sequence>
<protein>
    <submittedName>
        <fullName evidence="3">Terminase small subunit</fullName>
    </submittedName>
</protein>
<dbReference type="STRING" id="908809.ABG79_02175"/>
<dbReference type="GO" id="GO:0051276">
    <property type="term" value="P:chromosome organization"/>
    <property type="evidence" value="ECO:0007669"/>
    <property type="project" value="InterPro"/>
</dbReference>
<dbReference type="PATRIC" id="fig|908809.3.peg.2161"/>
<dbReference type="OrthoDB" id="7358785at2"/>
<dbReference type="Proteomes" id="UP000052015">
    <property type="component" value="Unassembled WGS sequence"/>
</dbReference>
<comment type="caution">
    <text evidence="3">The sequence shown here is derived from an EMBL/GenBank/DDBJ whole genome shotgun (WGS) entry which is preliminary data.</text>
</comment>
<evidence type="ECO:0000313" key="3">
    <source>
        <dbReference type="EMBL" id="KRQ86043.1"/>
    </source>
</evidence>
<accession>A0A0R3JRC7</accession>
<keyword evidence="2" id="KW-0231">Viral genome packaging</keyword>
<organism evidence="3 4">
    <name type="scientific">Caloramator mitchellensis</name>
    <dbReference type="NCBI Taxonomy" id="908809"/>
    <lineage>
        <taxon>Bacteria</taxon>
        <taxon>Bacillati</taxon>
        <taxon>Bacillota</taxon>
        <taxon>Clostridia</taxon>
        <taxon>Eubacteriales</taxon>
        <taxon>Clostridiaceae</taxon>
        <taxon>Caloramator</taxon>
    </lineage>
</organism>
<dbReference type="Gene3D" id="1.10.10.1400">
    <property type="entry name" value="Terminase, small subunit, N-terminal DNA-binding domain, HTH motif"/>
    <property type="match status" value="1"/>
</dbReference>
<dbReference type="EMBL" id="LKHP01000017">
    <property type="protein sequence ID" value="KRQ86043.1"/>
    <property type="molecule type" value="Genomic_DNA"/>
</dbReference>
<proteinExistence type="predicted"/>
<dbReference type="Gene3D" id="6.10.140.2160">
    <property type="match status" value="1"/>
</dbReference>
<dbReference type="PANTHER" id="PTHR41328">
    <property type="entry name" value="TERMINASE SMALL SUBUNIT-RELATED"/>
    <property type="match status" value="1"/>
</dbReference>
<reference evidence="3 4" key="1">
    <citation type="submission" date="2015-09" db="EMBL/GenBank/DDBJ databases">
        <title>Draft genome sequence of a Caloramator mitchellensis, a moderate thermophile from the Great Artesian Basin of Australia.</title>
        <authorList>
            <person name="Patel B.K."/>
        </authorList>
    </citation>
    <scope>NUCLEOTIDE SEQUENCE [LARGE SCALE GENOMIC DNA]</scope>
    <source>
        <strain evidence="3 4">VF08</strain>
    </source>
</reference>